<dbReference type="Pfam" id="PF04231">
    <property type="entry name" value="Endonuclease_1"/>
    <property type="match status" value="1"/>
</dbReference>
<name>A0ABM9PGW3_9FLAO</name>
<evidence type="ECO:0000256" key="3">
    <source>
        <dbReference type="ARBA" id="ARBA00022729"/>
    </source>
</evidence>
<proteinExistence type="inferred from homology"/>
<keyword evidence="4" id="KW-0378">Hydrolase</keyword>
<organism evidence="8 9">
    <name type="scientific">Tenacibaculum vairaonense</name>
    <dbReference type="NCBI Taxonomy" id="3137860"/>
    <lineage>
        <taxon>Bacteria</taxon>
        <taxon>Pseudomonadati</taxon>
        <taxon>Bacteroidota</taxon>
        <taxon>Flavobacteriia</taxon>
        <taxon>Flavobacteriales</taxon>
        <taxon>Flavobacteriaceae</taxon>
        <taxon>Tenacibaculum</taxon>
    </lineage>
</organism>
<feature type="chain" id="PRO_5046177551" evidence="6">
    <location>
        <begin position="20"/>
        <end position="349"/>
    </location>
</feature>
<dbReference type="PANTHER" id="PTHR33607:SF2">
    <property type="entry name" value="ENDONUCLEASE-1"/>
    <property type="match status" value="1"/>
</dbReference>
<evidence type="ECO:0000256" key="1">
    <source>
        <dbReference type="ARBA" id="ARBA00006429"/>
    </source>
</evidence>
<feature type="domain" description="Secretion system C-terminal sorting" evidence="7">
    <location>
        <begin position="275"/>
        <end position="348"/>
    </location>
</feature>
<evidence type="ECO:0000256" key="6">
    <source>
        <dbReference type="SAM" id="SignalP"/>
    </source>
</evidence>
<evidence type="ECO:0000313" key="9">
    <source>
        <dbReference type="Proteomes" id="UP001497602"/>
    </source>
</evidence>
<reference evidence="8 9" key="1">
    <citation type="submission" date="2024-05" db="EMBL/GenBank/DDBJ databases">
        <authorList>
            <person name="Duchaud E."/>
        </authorList>
    </citation>
    <scope>NUCLEOTIDE SEQUENCE [LARGE SCALE GENOMIC DNA]</scope>
    <source>
        <strain evidence="8">Ena-SAMPLE-TAB-13-05-2024-13:56:06:370-140305</strain>
    </source>
</reference>
<keyword evidence="3 6" id="KW-0732">Signal</keyword>
<dbReference type="NCBIfam" id="TIGR04183">
    <property type="entry name" value="Por_Secre_tail"/>
    <property type="match status" value="1"/>
</dbReference>
<evidence type="ECO:0000259" key="7">
    <source>
        <dbReference type="Pfam" id="PF18962"/>
    </source>
</evidence>
<dbReference type="Proteomes" id="UP001497602">
    <property type="component" value="Unassembled WGS sequence"/>
</dbReference>
<dbReference type="PANTHER" id="PTHR33607">
    <property type="entry name" value="ENDONUCLEASE-1"/>
    <property type="match status" value="1"/>
</dbReference>
<comment type="similarity">
    <text evidence="1">Belongs to the EndA/NucM nuclease family.</text>
</comment>
<dbReference type="InterPro" id="IPR026444">
    <property type="entry name" value="Secre_tail"/>
</dbReference>
<comment type="caution">
    <text evidence="8">The sequence shown here is derived from an EMBL/GenBank/DDBJ whole genome shotgun (WGS) entry which is preliminary data.</text>
</comment>
<evidence type="ECO:0000256" key="4">
    <source>
        <dbReference type="ARBA" id="ARBA00022801"/>
    </source>
</evidence>
<feature type="region of interest" description="Disordered" evidence="5">
    <location>
        <begin position="88"/>
        <end position="162"/>
    </location>
</feature>
<evidence type="ECO:0000256" key="2">
    <source>
        <dbReference type="ARBA" id="ARBA00022722"/>
    </source>
</evidence>
<evidence type="ECO:0000256" key="5">
    <source>
        <dbReference type="SAM" id="MobiDB-lite"/>
    </source>
</evidence>
<gene>
    <name evidence="8" type="ORF">T190115A13A_100132</name>
</gene>
<sequence length="349" mass="38376">MVKKLLSLLLFIGSYAIFSQQNYYNDVDLTKSGLALKDELATKIVNTHTRTLSYSQVWDACKATDVNPDNSNEVLLIYGYSSTGTTARTRGINENGGSTGDWNREHTYPKSLGNPNLGTSGAGADAHHLRPSDVQHNGKRGSKKFASGSGNSGDSSGGWYPGDEWKGDVARMMLYMYLRYGNQCLPKNVAIGTTNSVDSNMIDLLLQWNADDPVSSIEDARNTYHENTSNSAAQGNRNPFIDNPNLATQIWGGPVAENRWATANINENSLLETKIFPNPSSIKKVFIKVNDNLKIQEVTLYSILGKTVYNVKNPISKNGLISINNLTKGIYLLKIANRNSSMTKKIIIQ</sequence>
<keyword evidence="9" id="KW-1185">Reference proteome</keyword>
<feature type="signal peptide" evidence="6">
    <location>
        <begin position="1"/>
        <end position="19"/>
    </location>
</feature>
<dbReference type="InterPro" id="IPR007346">
    <property type="entry name" value="Endonuclease-I"/>
</dbReference>
<accession>A0ABM9PGW3</accession>
<dbReference type="RefSeq" id="WP_348736532.1">
    <property type="nucleotide sequence ID" value="NZ_CAXJRC010000001.1"/>
</dbReference>
<keyword evidence="2" id="KW-0540">Nuclease</keyword>
<dbReference type="InterPro" id="IPR044925">
    <property type="entry name" value="His-Me_finger_sf"/>
</dbReference>
<protein>
    <submittedName>
        <fullName evidence="8">Secreted protein (Por secretion system target)</fullName>
    </submittedName>
</protein>
<dbReference type="EMBL" id="CAXJRC010000001">
    <property type="protein sequence ID" value="CAL2104844.1"/>
    <property type="molecule type" value="Genomic_DNA"/>
</dbReference>
<dbReference type="SUPFAM" id="SSF54060">
    <property type="entry name" value="His-Me finger endonucleases"/>
    <property type="match status" value="1"/>
</dbReference>
<evidence type="ECO:0000313" key="8">
    <source>
        <dbReference type="EMBL" id="CAL2104844.1"/>
    </source>
</evidence>
<dbReference type="Pfam" id="PF18962">
    <property type="entry name" value="Por_Secre_tail"/>
    <property type="match status" value="1"/>
</dbReference>